<dbReference type="EMBL" id="JAMZMK010008220">
    <property type="protein sequence ID" value="KAI7741310.1"/>
    <property type="molecule type" value="Genomic_DNA"/>
</dbReference>
<feature type="domain" description="UBC core" evidence="2">
    <location>
        <begin position="59"/>
        <end position="95"/>
    </location>
</feature>
<evidence type="ECO:0000313" key="3">
    <source>
        <dbReference type="EMBL" id="KAI7741310.1"/>
    </source>
</evidence>
<dbReference type="Proteomes" id="UP001206925">
    <property type="component" value="Unassembled WGS sequence"/>
</dbReference>
<feature type="non-terminal residue" evidence="3">
    <location>
        <position position="196"/>
    </location>
</feature>
<evidence type="ECO:0000313" key="4">
    <source>
        <dbReference type="Proteomes" id="UP001206925"/>
    </source>
</evidence>
<protein>
    <recommendedName>
        <fullName evidence="2">UBC core domain-containing protein</fullName>
    </recommendedName>
</protein>
<feature type="region of interest" description="Disordered" evidence="1">
    <location>
        <begin position="1"/>
        <end position="34"/>
    </location>
</feature>
<sequence>PTTKRERDNRDDLGGTPTAKAELRRHHSSRPSVPYPSFILQSELMDLMMRDDTSGIRFSDYPFKPPKVKFETGCFHPNVDVFGNICLEFFQDTQPVMVANYTTSWCIPMWSLTPSKKTWPRPAHVSEIDPFVEVEHYNNNHSTPAVFYNQSLRALYVHRISVLRPVYQSYSDGHLLLSPKTSWTVKILIKSRQPLM</sequence>
<comment type="caution">
    <text evidence="3">The sequence shown here is derived from an EMBL/GenBank/DDBJ whole genome shotgun (WGS) entry which is preliminary data.</text>
</comment>
<organism evidence="3 4">
    <name type="scientific">Ambrosia artemisiifolia</name>
    <name type="common">Common ragweed</name>
    <dbReference type="NCBI Taxonomy" id="4212"/>
    <lineage>
        <taxon>Eukaryota</taxon>
        <taxon>Viridiplantae</taxon>
        <taxon>Streptophyta</taxon>
        <taxon>Embryophyta</taxon>
        <taxon>Tracheophyta</taxon>
        <taxon>Spermatophyta</taxon>
        <taxon>Magnoliopsida</taxon>
        <taxon>eudicotyledons</taxon>
        <taxon>Gunneridae</taxon>
        <taxon>Pentapetalae</taxon>
        <taxon>asterids</taxon>
        <taxon>campanulids</taxon>
        <taxon>Asterales</taxon>
        <taxon>Asteraceae</taxon>
        <taxon>Asteroideae</taxon>
        <taxon>Heliantheae alliance</taxon>
        <taxon>Heliantheae</taxon>
        <taxon>Ambrosia</taxon>
    </lineage>
</organism>
<dbReference type="InterPro" id="IPR000608">
    <property type="entry name" value="UBC"/>
</dbReference>
<dbReference type="InterPro" id="IPR016135">
    <property type="entry name" value="UBQ-conjugating_enzyme/RWD"/>
</dbReference>
<dbReference type="AlphaFoldDB" id="A0AAD5GG58"/>
<gene>
    <name evidence="3" type="ORF">M8C21_011892</name>
</gene>
<accession>A0AAD5GG58</accession>
<evidence type="ECO:0000256" key="1">
    <source>
        <dbReference type="SAM" id="MobiDB-lite"/>
    </source>
</evidence>
<dbReference type="Pfam" id="PF00179">
    <property type="entry name" value="UQ_con"/>
    <property type="match status" value="1"/>
</dbReference>
<dbReference type="SUPFAM" id="SSF54495">
    <property type="entry name" value="UBC-like"/>
    <property type="match status" value="1"/>
</dbReference>
<name>A0AAD5GG58_AMBAR</name>
<keyword evidence="4" id="KW-1185">Reference proteome</keyword>
<feature type="compositionally biased region" description="Basic and acidic residues" evidence="1">
    <location>
        <begin position="1"/>
        <end position="13"/>
    </location>
</feature>
<proteinExistence type="predicted"/>
<evidence type="ECO:0000259" key="2">
    <source>
        <dbReference type="Pfam" id="PF00179"/>
    </source>
</evidence>
<dbReference type="Gene3D" id="3.10.110.10">
    <property type="entry name" value="Ubiquitin Conjugating Enzyme"/>
    <property type="match status" value="1"/>
</dbReference>
<reference evidence="3" key="1">
    <citation type="submission" date="2022-06" db="EMBL/GenBank/DDBJ databases">
        <title>Uncovering the hologenomic basis of an extraordinary plant invasion.</title>
        <authorList>
            <person name="Bieker V.C."/>
            <person name="Martin M.D."/>
            <person name="Gilbert T."/>
            <person name="Hodgins K."/>
            <person name="Battlay P."/>
            <person name="Petersen B."/>
            <person name="Wilson J."/>
        </authorList>
    </citation>
    <scope>NUCLEOTIDE SEQUENCE</scope>
    <source>
        <strain evidence="3">AA19_3_7</strain>
        <tissue evidence="3">Leaf</tissue>
    </source>
</reference>